<keyword evidence="6" id="KW-0418">Kinase</keyword>
<sequence>MNFFEKLKNRGKSSFPIAVGASATGKMVKMEQLSDPVFSSGAIGPCCGIDPQEGKIYAPIDGEVVTLMDSLHALGIKGAQGVEILIHVGIDTVNLNGKGFRAHVKAKDKIKKGQLLLEIDQAVIKEAGYLDTVITVVTNGSEFSSVEVMDQSDVQVGMDIMQIH</sequence>
<comment type="caution">
    <text evidence="8">The sequence shown here is derived from an EMBL/GenBank/DDBJ whole genome shotgun (WGS) entry which is preliminary data.</text>
</comment>
<gene>
    <name evidence="8" type="ORF">JZO70_08830</name>
</gene>
<evidence type="ECO:0000256" key="2">
    <source>
        <dbReference type="ARBA" id="ARBA00022448"/>
    </source>
</evidence>
<dbReference type="PROSITE" id="PS51093">
    <property type="entry name" value="PTS_EIIA_TYPE_1"/>
    <property type="match status" value="1"/>
</dbReference>
<feature type="domain" description="PTS EIIA type-1" evidence="7">
    <location>
        <begin position="35"/>
        <end position="139"/>
    </location>
</feature>
<dbReference type="SUPFAM" id="SSF51261">
    <property type="entry name" value="Duplicated hybrid motif"/>
    <property type="match status" value="1"/>
</dbReference>
<evidence type="ECO:0000256" key="5">
    <source>
        <dbReference type="ARBA" id="ARBA00022683"/>
    </source>
</evidence>
<dbReference type="Proteomes" id="UP000664601">
    <property type="component" value="Unassembled WGS sequence"/>
</dbReference>
<evidence type="ECO:0000256" key="4">
    <source>
        <dbReference type="ARBA" id="ARBA00022679"/>
    </source>
</evidence>
<evidence type="ECO:0000259" key="7">
    <source>
        <dbReference type="PROSITE" id="PS51093"/>
    </source>
</evidence>
<proteinExistence type="predicted"/>
<dbReference type="PANTHER" id="PTHR45008:SF1">
    <property type="entry name" value="PTS SYSTEM GLUCOSE-SPECIFIC EIIA COMPONENT"/>
    <property type="match status" value="1"/>
</dbReference>
<dbReference type="InterPro" id="IPR050890">
    <property type="entry name" value="PTS_EIIA_component"/>
</dbReference>
<dbReference type="InterPro" id="IPR001127">
    <property type="entry name" value="PTS_EIIA_1_perm"/>
</dbReference>
<dbReference type="PROSITE" id="PS00371">
    <property type="entry name" value="PTS_EIIA_TYPE_1_HIS"/>
    <property type="match status" value="1"/>
</dbReference>
<dbReference type="PANTHER" id="PTHR45008">
    <property type="entry name" value="PTS SYSTEM GLUCOSE-SPECIFIC EIIA COMPONENT"/>
    <property type="match status" value="1"/>
</dbReference>
<keyword evidence="3 8" id="KW-0762">Sugar transport</keyword>
<keyword evidence="4" id="KW-0808">Transferase</keyword>
<dbReference type="InterPro" id="IPR011055">
    <property type="entry name" value="Dup_hybrid_motif"/>
</dbReference>
<accession>A0ABS3L9H1</accession>
<evidence type="ECO:0000313" key="9">
    <source>
        <dbReference type="Proteomes" id="UP000664601"/>
    </source>
</evidence>
<keyword evidence="9" id="KW-1185">Reference proteome</keyword>
<comment type="subcellular location">
    <subcellularLocation>
        <location evidence="1">Cytoplasm</location>
    </subcellularLocation>
</comment>
<dbReference type="RefSeq" id="WP_207673191.1">
    <property type="nucleotide sequence ID" value="NZ_JAFREM010000013.1"/>
</dbReference>
<keyword evidence="2" id="KW-0813">Transport</keyword>
<name>A0ABS3L9H1_9ENTE</name>
<dbReference type="Gene3D" id="2.70.70.10">
    <property type="entry name" value="Glucose Permease (Domain IIA)"/>
    <property type="match status" value="1"/>
</dbReference>
<evidence type="ECO:0000256" key="3">
    <source>
        <dbReference type="ARBA" id="ARBA00022597"/>
    </source>
</evidence>
<organism evidence="8 9">
    <name type="scientific">Candidatus Enterococcus moelleringii</name>
    <dbReference type="NCBI Taxonomy" id="2815325"/>
    <lineage>
        <taxon>Bacteria</taxon>
        <taxon>Bacillati</taxon>
        <taxon>Bacillota</taxon>
        <taxon>Bacilli</taxon>
        <taxon>Lactobacillales</taxon>
        <taxon>Enterococcaceae</taxon>
        <taxon>Enterococcus</taxon>
    </lineage>
</organism>
<evidence type="ECO:0000256" key="1">
    <source>
        <dbReference type="ARBA" id="ARBA00004496"/>
    </source>
</evidence>
<dbReference type="EMBL" id="JAFREM010000013">
    <property type="protein sequence ID" value="MBO1306262.1"/>
    <property type="molecule type" value="Genomic_DNA"/>
</dbReference>
<dbReference type="NCBIfam" id="TIGR00830">
    <property type="entry name" value="PTBA"/>
    <property type="match status" value="1"/>
</dbReference>
<reference evidence="8 9" key="1">
    <citation type="submission" date="2021-03" db="EMBL/GenBank/DDBJ databases">
        <title>Enterococcal diversity collection.</title>
        <authorList>
            <person name="Gilmore M.S."/>
            <person name="Schwartzman J."/>
            <person name="Van Tyne D."/>
            <person name="Martin M."/>
            <person name="Earl A.M."/>
            <person name="Manson A.L."/>
            <person name="Straub T."/>
            <person name="Salamzade R."/>
            <person name="Saavedra J."/>
            <person name="Lebreton F."/>
            <person name="Prichula J."/>
            <person name="Schaufler K."/>
            <person name="Gaca A."/>
            <person name="Sgardioli B."/>
            <person name="Wagenaar J."/>
            <person name="Strong T."/>
        </authorList>
    </citation>
    <scope>NUCLEOTIDE SEQUENCE [LARGE SCALE GENOMIC DNA]</scope>
    <source>
        <strain evidence="8 9">669A</strain>
    </source>
</reference>
<protein>
    <submittedName>
        <fullName evidence="8">PTS glucose transporter subunit IIA</fullName>
    </submittedName>
</protein>
<keyword evidence="5" id="KW-0598">Phosphotransferase system</keyword>
<evidence type="ECO:0000313" key="8">
    <source>
        <dbReference type="EMBL" id="MBO1306262.1"/>
    </source>
</evidence>
<evidence type="ECO:0000256" key="6">
    <source>
        <dbReference type="ARBA" id="ARBA00022777"/>
    </source>
</evidence>
<dbReference type="Pfam" id="PF00358">
    <property type="entry name" value="PTS_EIIA_1"/>
    <property type="match status" value="1"/>
</dbReference>